<reference evidence="2" key="1">
    <citation type="submission" date="2016-10" db="EMBL/GenBank/DDBJ databases">
        <authorList>
            <person name="Varghese N."/>
            <person name="Submissions S."/>
        </authorList>
    </citation>
    <scope>NUCLEOTIDE SEQUENCE [LARGE SCALE GENOMIC DNA]</scope>
    <source>
        <strain evidence="2">DUS833</strain>
    </source>
</reference>
<protein>
    <submittedName>
        <fullName evidence="1">Uncharacterized protein</fullName>
    </submittedName>
</protein>
<dbReference type="Proteomes" id="UP000199365">
    <property type="component" value="Unassembled WGS sequence"/>
</dbReference>
<sequence>MVWNCAGACGAVAQQREFYWLWPPARFPPPSAGRPWDVFLLKPVQAVCLLNAIRGLLLQVSSDTNGSR</sequence>
<dbReference type="AlphaFoldDB" id="A0A1H1J9R5"/>
<organism evidence="1 2">
    <name type="scientific">Paraburkholderia tuberum</name>
    <dbReference type="NCBI Taxonomy" id="157910"/>
    <lineage>
        <taxon>Bacteria</taxon>
        <taxon>Pseudomonadati</taxon>
        <taxon>Pseudomonadota</taxon>
        <taxon>Betaproteobacteria</taxon>
        <taxon>Burkholderiales</taxon>
        <taxon>Burkholderiaceae</taxon>
        <taxon>Paraburkholderia</taxon>
    </lineage>
</organism>
<proteinExistence type="predicted"/>
<evidence type="ECO:0000313" key="2">
    <source>
        <dbReference type="Proteomes" id="UP000199365"/>
    </source>
</evidence>
<dbReference type="EMBL" id="FNKX01000002">
    <property type="protein sequence ID" value="SDR46356.1"/>
    <property type="molecule type" value="Genomic_DNA"/>
</dbReference>
<name>A0A1H1J9R5_9BURK</name>
<keyword evidence="2" id="KW-1185">Reference proteome</keyword>
<evidence type="ECO:0000313" key="1">
    <source>
        <dbReference type="EMBL" id="SDR46356.1"/>
    </source>
</evidence>
<accession>A0A1H1J9R5</accession>
<gene>
    <name evidence="1" type="ORF">SAMN05445850_4391</name>
</gene>